<dbReference type="Proteomes" id="UP000288805">
    <property type="component" value="Unassembled WGS sequence"/>
</dbReference>
<name>A0A438CJC0_VITVI</name>
<reference evidence="2 3" key="1">
    <citation type="journal article" date="2018" name="PLoS Genet.">
        <title>Population sequencing reveals clonal diversity and ancestral inbreeding in the grapevine cultivar Chardonnay.</title>
        <authorList>
            <person name="Roach M.J."/>
            <person name="Johnson D.L."/>
            <person name="Bohlmann J."/>
            <person name="van Vuuren H.J."/>
            <person name="Jones S.J."/>
            <person name="Pretorius I.S."/>
            <person name="Schmidt S.A."/>
            <person name="Borneman A.R."/>
        </authorList>
    </citation>
    <scope>NUCLEOTIDE SEQUENCE [LARGE SCALE GENOMIC DNA]</scope>
    <source>
        <strain evidence="3">cv. Chardonnay</strain>
        <tissue evidence="2">Leaf</tissue>
    </source>
</reference>
<proteinExistence type="predicted"/>
<organism evidence="2 3">
    <name type="scientific">Vitis vinifera</name>
    <name type="common">Grape</name>
    <dbReference type="NCBI Taxonomy" id="29760"/>
    <lineage>
        <taxon>Eukaryota</taxon>
        <taxon>Viridiplantae</taxon>
        <taxon>Streptophyta</taxon>
        <taxon>Embryophyta</taxon>
        <taxon>Tracheophyta</taxon>
        <taxon>Spermatophyta</taxon>
        <taxon>Magnoliopsida</taxon>
        <taxon>eudicotyledons</taxon>
        <taxon>Gunneridae</taxon>
        <taxon>Pentapetalae</taxon>
        <taxon>rosids</taxon>
        <taxon>Vitales</taxon>
        <taxon>Vitaceae</taxon>
        <taxon>Viteae</taxon>
        <taxon>Vitis</taxon>
    </lineage>
</organism>
<accession>A0A438CJC0</accession>
<sequence>MVTGGSHQEDGEKNPATVSKGGATRSWAPRFRASQCLQVEAWGRRRAGARPHWQHRRAKTLFLD</sequence>
<evidence type="ECO:0000313" key="3">
    <source>
        <dbReference type="Proteomes" id="UP000288805"/>
    </source>
</evidence>
<gene>
    <name evidence="2" type="ORF">CK203_095511</name>
</gene>
<evidence type="ECO:0000256" key="1">
    <source>
        <dbReference type="SAM" id="MobiDB-lite"/>
    </source>
</evidence>
<feature type="region of interest" description="Disordered" evidence="1">
    <location>
        <begin position="44"/>
        <end position="64"/>
    </location>
</feature>
<dbReference type="AlphaFoldDB" id="A0A438CJC0"/>
<evidence type="ECO:0000313" key="2">
    <source>
        <dbReference type="EMBL" id="RVW23292.1"/>
    </source>
</evidence>
<feature type="region of interest" description="Disordered" evidence="1">
    <location>
        <begin position="1"/>
        <end position="30"/>
    </location>
</feature>
<dbReference type="EMBL" id="QGNW01002200">
    <property type="protein sequence ID" value="RVW23292.1"/>
    <property type="molecule type" value="Genomic_DNA"/>
</dbReference>
<comment type="caution">
    <text evidence="2">The sequence shown here is derived from an EMBL/GenBank/DDBJ whole genome shotgun (WGS) entry which is preliminary data.</text>
</comment>
<protein>
    <submittedName>
        <fullName evidence="2">Uncharacterized protein</fullName>
    </submittedName>
</protein>